<evidence type="ECO:0000256" key="6">
    <source>
        <dbReference type="ARBA" id="ARBA00022618"/>
    </source>
</evidence>
<keyword evidence="14 16" id="KW-0961">Cell wall biogenesis/degradation</keyword>
<evidence type="ECO:0000256" key="14">
    <source>
        <dbReference type="ARBA" id="ARBA00023316"/>
    </source>
</evidence>
<dbReference type="NCBIfam" id="NF010480">
    <property type="entry name" value="PRK13905.1"/>
    <property type="match status" value="1"/>
</dbReference>
<evidence type="ECO:0000256" key="9">
    <source>
        <dbReference type="ARBA" id="ARBA00022857"/>
    </source>
</evidence>
<gene>
    <name evidence="16 18" type="primary">murB</name>
    <name evidence="18" type="ORF">QQ91_0001005</name>
</gene>
<keyword evidence="7 16" id="KW-0285">Flavoprotein</keyword>
<keyword evidence="13 16" id="KW-0131">Cell cycle</keyword>
<evidence type="ECO:0000256" key="11">
    <source>
        <dbReference type="ARBA" id="ARBA00022984"/>
    </source>
</evidence>
<evidence type="ECO:0000313" key="19">
    <source>
        <dbReference type="Proteomes" id="UP000031561"/>
    </source>
</evidence>
<dbReference type="InterPro" id="IPR016167">
    <property type="entry name" value="FAD-bd_PCMH_sub1"/>
</dbReference>
<dbReference type="Gene3D" id="3.30.465.10">
    <property type="match status" value="1"/>
</dbReference>
<evidence type="ECO:0000256" key="3">
    <source>
        <dbReference type="ARBA" id="ARBA00004496"/>
    </source>
</evidence>
<dbReference type="SUPFAM" id="SSF56176">
    <property type="entry name" value="FAD-binding/transporter-associated domain-like"/>
    <property type="match status" value="1"/>
</dbReference>
<dbReference type="GO" id="GO:0008360">
    <property type="term" value="P:regulation of cell shape"/>
    <property type="evidence" value="ECO:0007669"/>
    <property type="project" value="UniProtKB-KW"/>
</dbReference>
<dbReference type="InterPro" id="IPR003170">
    <property type="entry name" value="MurB"/>
</dbReference>
<dbReference type="Pfam" id="PF01565">
    <property type="entry name" value="FAD_binding_4"/>
    <property type="match status" value="1"/>
</dbReference>
<dbReference type="InterPro" id="IPR016166">
    <property type="entry name" value="FAD-bd_PCMH"/>
</dbReference>
<dbReference type="PANTHER" id="PTHR21071:SF4">
    <property type="entry name" value="UDP-N-ACETYLENOLPYRUVOYLGLUCOSAMINE REDUCTASE"/>
    <property type="match status" value="1"/>
</dbReference>
<dbReference type="GO" id="GO:0071555">
    <property type="term" value="P:cell wall organization"/>
    <property type="evidence" value="ECO:0007669"/>
    <property type="project" value="UniProtKB-KW"/>
</dbReference>
<comment type="function">
    <text evidence="2 16">Cell wall formation.</text>
</comment>
<dbReference type="SUPFAM" id="SSF56194">
    <property type="entry name" value="Uridine diphospho-N-Acetylenolpyruvylglucosamine reductase, MurB, C-terminal domain"/>
    <property type="match status" value="1"/>
</dbReference>
<dbReference type="NCBIfam" id="TIGR00179">
    <property type="entry name" value="murB"/>
    <property type="match status" value="1"/>
</dbReference>
<feature type="domain" description="FAD-binding PCMH-type" evidence="17">
    <location>
        <begin position="31"/>
        <end position="198"/>
    </location>
</feature>
<dbReference type="GO" id="GO:0051301">
    <property type="term" value="P:cell division"/>
    <property type="evidence" value="ECO:0007669"/>
    <property type="project" value="UniProtKB-KW"/>
</dbReference>
<keyword evidence="5 16" id="KW-0963">Cytoplasm</keyword>
<comment type="similarity">
    <text evidence="16">Belongs to the MurB family.</text>
</comment>
<dbReference type="Proteomes" id="UP000031561">
    <property type="component" value="Unassembled WGS sequence"/>
</dbReference>
<organism evidence="18 19">
    <name type="scientific">Lyngbya confervoides BDU141951</name>
    <dbReference type="NCBI Taxonomy" id="1574623"/>
    <lineage>
        <taxon>Bacteria</taxon>
        <taxon>Bacillati</taxon>
        <taxon>Cyanobacteriota</taxon>
        <taxon>Cyanophyceae</taxon>
        <taxon>Oscillatoriophycideae</taxon>
        <taxon>Oscillatoriales</taxon>
        <taxon>Microcoleaceae</taxon>
        <taxon>Lyngbya</taxon>
    </lineage>
</organism>
<keyword evidence="8 16" id="KW-0274">FAD</keyword>
<dbReference type="InterPro" id="IPR016169">
    <property type="entry name" value="FAD-bd_PCMH_sub2"/>
</dbReference>
<dbReference type="Gene3D" id="3.30.43.10">
    <property type="entry name" value="Uridine Diphospho-n-acetylenolpyruvylglucosamine Reductase, domain 2"/>
    <property type="match status" value="1"/>
</dbReference>
<comment type="pathway">
    <text evidence="4 16">Cell wall biogenesis; peptidoglycan biosynthesis.</text>
</comment>
<feature type="active site" evidence="16">
    <location>
        <position position="177"/>
    </location>
</feature>
<evidence type="ECO:0000256" key="1">
    <source>
        <dbReference type="ARBA" id="ARBA00001974"/>
    </source>
</evidence>
<dbReference type="InterPro" id="IPR011601">
    <property type="entry name" value="MurB_C"/>
</dbReference>
<feature type="active site" evidence="16">
    <location>
        <position position="298"/>
    </location>
</feature>
<feature type="active site" description="Proton donor" evidence="16">
    <location>
        <position position="228"/>
    </location>
</feature>
<evidence type="ECO:0000256" key="16">
    <source>
        <dbReference type="HAMAP-Rule" id="MF_00037"/>
    </source>
</evidence>
<keyword evidence="19" id="KW-1185">Reference proteome</keyword>
<dbReference type="RefSeq" id="WP_166278896.1">
    <property type="nucleotide sequence ID" value="NZ_JTHE03000005.1"/>
</dbReference>
<keyword evidence="10 16" id="KW-0133">Cell shape</keyword>
<evidence type="ECO:0000256" key="15">
    <source>
        <dbReference type="ARBA" id="ARBA00048914"/>
    </source>
</evidence>
<evidence type="ECO:0000256" key="4">
    <source>
        <dbReference type="ARBA" id="ARBA00004752"/>
    </source>
</evidence>
<accession>A0ABD4SYG1</accession>
<dbReference type="EMBL" id="JTHE03000005">
    <property type="protein sequence ID" value="MCM1981410.1"/>
    <property type="molecule type" value="Genomic_DNA"/>
</dbReference>
<comment type="subcellular location">
    <subcellularLocation>
        <location evidence="3 16">Cytoplasm</location>
    </subcellularLocation>
</comment>
<dbReference type="GO" id="GO:0005737">
    <property type="term" value="C:cytoplasm"/>
    <property type="evidence" value="ECO:0007669"/>
    <property type="project" value="UniProtKB-SubCell"/>
</dbReference>
<comment type="catalytic activity">
    <reaction evidence="15 16">
        <text>UDP-N-acetyl-alpha-D-muramate + NADP(+) = UDP-N-acetyl-3-O-(1-carboxyvinyl)-alpha-D-glucosamine + NADPH + H(+)</text>
        <dbReference type="Rhea" id="RHEA:12248"/>
        <dbReference type="ChEBI" id="CHEBI:15378"/>
        <dbReference type="ChEBI" id="CHEBI:57783"/>
        <dbReference type="ChEBI" id="CHEBI:58349"/>
        <dbReference type="ChEBI" id="CHEBI:68483"/>
        <dbReference type="ChEBI" id="CHEBI:70757"/>
        <dbReference type="EC" id="1.3.1.98"/>
    </reaction>
</comment>
<dbReference type="PROSITE" id="PS51387">
    <property type="entry name" value="FAD_PCMH"/>
    <property type="match status" value="1"/>
</dbReference>
<dbReference type="Gene3D" id="3.90.78.10">
    <property type="entry name" value="UDP-N-acetylenolpyruvoylglucosamine reductase, C-terminal domain"/>
    <property type="match status" value="1"/>
</dbReference>
<evidence type="ECO:0000259" key="17">
    <source>
        <dbReference type="PROSITE" id="PS51387"/>
    </source>
</evidence>
<comment type="caution">
    <text evidence="18">The sequence shown here is derived from an EMBL/GenBank/DDBJ whole genome shotgun (WGS) entry which is preliminary data.</text>
</comment>
<evidence type="ECO:0000256" key="5">
    <source>
        <dbReference type="ARBA" id="ARBA00022490"/>
    </source>
</evidence>
<sequence>MQAPASNVITLPDSGVLLESNVALAPYTSFRVGGPADWLTQPHTLDQLQEVYQWALDQKMPITFLGAGSNLLISDHGLPGLVMITKHLKAHSIDPNTGLMIAEAGKTIPRLSTQAAQQGCSGFEWAVGIPGTIGGAVVMNAGAHGGCVADNLEEVHILTGDGNIQILSNSQLHYHYRSSILQTHPQLVVKAVFRLHPGHDPQSVLQQTQAHRDHRLTTQPYDWPSCGSVFRNPQPQSAGWLIEQSGLKGYQLGGAQISEKHANFILNLGEASARDIYQLIHYIQEVIDRQWGLKLHPEVKMLGEFPSSLV</sequence>
<evidence type="ECO:0000256" key="7">
    <source>
        <dbReference type="ARBA" id="ARBA00022630"/>
    </source>
</evidence>
<dbReference type="InterPro" id="IPR036635">
    <property type="entry name" value="MurB_C_sf"/>
</dbReference>
<reference evidence="18 19" key="1">
    <citation type="journal article" date="2015" name="Genome Announc.">
        <title>Draft Genome Sequence of Filamentous Marine Cyanobacterium Lyngbya confervoides Strain BDU141951.</title>
        <authorList>
            <person name="Chandrababunaidu M.M."/>
            <person name="Sen D."/>
            <person name="Tripathy S."/>
        </authorList>
    </citation>
    <scope>NUCLEOTIDE SEQUENCE [LARGE SCALE GENOMIC DNA]</scope>
    <source>
        <strain evidence="18 19">BDU141951</strain>
    </source>
</reference>
<name>A0ABD4SYG1_9CYAN</name>
<dbReference type="HAMAP" id="MF_00037">
    <property type="entry name" value="MurB"/>
    <property type="match status" value="1"/>
</dbReference>
<evidence type="ECO:0000256" key="12">
    <source>
        <dbReference type="ARBA" id="ARBA00023002"/>
    </source>
</evidence>
<proteinExistence type="inferred from homology"/>
<comment type="cofactor">
    <cofactor evidence="1 16">
        <name>FAD</name>
        <dbReference type="ChEBI" id="CHEBI:57692"/>
    </cofactor>
</comment>
<dbReference type="AlphaFoldDB" id="A0ABD4SYG1"/>
<keyword evidence="11 16" id="KW-0573">Peptidoglycan synthesis</keyword>
<dbReference type="InterPro" id="IPR006094">
    <property type="entry name" value="Oxid_FAD_bind_N"/>
</dbReference>
<keyword evidence="9 16" id="KW-0521">NADP</keyword>
<dbReference type="EC" id="1.3.1.98" evidence="16"/>
<dbReference type="InterPro" id="IPR036318">
    <property type="entry name" value="FAD-bd_PCMH-like_sf"/>
</dbReference>
<keyword evidence="6 16" id="KW-0132">Cell division</keyword>
<dbReference type="PANTHER" id="PTHR21071">
    <property type="entry name" value="UDP-N-ACETYLENOLPYRUVOYLGLUCOSAMINE REDUCTASE"/>
    <property type="match status" value="1"/>
</dbReference>
<keyword evidence="12 16" id="KW-0560">Oxidoreductase</keyword>
<evidence type="ECO:0000256" key="13">
    <source>
        <dbReference type="ARBA" id="ARBA00023306"/>
    </source>
</evidence>
<dbReference type="Pfam" id="PF02873">
    <property type="entry name" value="MurB_C"/>
    <property type="match status" value="1"/>
</dbReference>
<evidence type="ECO:0000256" key="8">
    <source>
        <dbReference type="ARBA" id="ARBA00022827"/>
    </source>
</evidence>
<dbReference type="GO" id="GO:0009252">
    <property type="term" value="P:peptidoglycan biosynthetic process"/>
    <property type="evidence" value="ECO:0007669"/>
    <property type="project" value="UniProtKB-UniRule"/>
</dbReference>
<dbReference type="GO" id="GO:0008762">
    <property type="term" value="F:UDP-N-acetylmuramate dehydrogenase activity"/>
    <property type="evidence" value="ECO:0007669"/>
    <property type="project" value="UniProtKB-UniRule"/>
</dbReference>
<evidence type="ECO:0000256" key="10">
    <source>
        <dbReference type="ARBA" id="ARBA00022960"/>
    </source>
</evidence>
<protein>
    <recommendedName>
        <fullName evidence="16">UDP-N-acetylenolpyruvoylglucosamine reductase</fullName>
        <ecNumber evidence="16">1.3.1.98</ecNumber>
    </recommendedName>
    <alternativeName>
        <fullName evidence="16">UDP-N-acetylmuramate dehydrogenase</fullName>
    </alternativeName>
</protein>
<evidence type="ECO:0000256" key="2">
    <source>
        <dbReference type="ARBA" id="ARBA00003921"/>
    </source>
</evidence>
<evidence type="ECO:0000313" key="18">
    <source>
        <dbReference type="EMBL" id="MCM1981410.1"/>
    </source>
</evidence>